<protein>
    <recommendedName>
        <fullName evidence="5">Pectinesterase inhibitor domain-containing protein</fullName>
    </recommendedName>
</protein>
<evidence type="ECO:0000256" key="2">
    <source>
        <dbReference type="ARBA" id="ARBA00023157"/>
    </source>
</evidence>
<dbReference type="InterPro" id="IPR035513">
    <property type="entry name" value="Invertase/methylesterase_inhib"/>
</dbReference>
<dbReference type="Pfam" id="PF04043">
    <property type="entry name" value="PMEI"/>
    <property type="match status" value="1"/>
</dbReference>
<dbReference type="PANTHER" id="PTHR35357:SF8">
    <property type="entry name" value="OS01G0111000 PROTEIN"/>
    <property type="match status" value="1"/>
</dbReference>
<keyword evidence="7" id="KW-1185">Reference proteome</keyword>
<name>A0A022PQP4_ERYGU</name>
<proteinExistence type="inferred from homology"/>
<dbReference type="PANTHER" id="PTHR35357">
    <property type="entry name" value="OS02G0537100 PROTEIN"/>
    <property type="match status" value="1"/>
</dbReference>
<dbReference type="InterPro" id="IPR006501">
    <property type="entry name" value="Pectinesterase_inhib_dom"/>
</dbReference>
<dbReference type="Proteomes" id="UP000030748">
    <property type="component" value="Unassembled WGS sequence"/>
</dbReference>
<dbReference type="STRING" id="4155.A0A022PQP4"/>
<dbReference type="NCBIfam" id="TIGR01614">
    <property type="entry name" value="PME_inhib"/>
    <property type="match status" value="1"/>
</dbReference>
<dbReference type="OrthoDB" id="773291at2759"/>
<feature type="signal peptide" evidence="4">
    <location>
        <begin position="1"/>
        <end position="22"/>
    </location>
</feature>
<evidence type="ECO:0000256" key="4">
    <source>
        <dbReference type="SAM" id="SignalP"/>
    </source>
</evidence>
<dbReference type="OMA" id="TYPELCV"/>
<evidence type="ECO:0000313" key="6">
    <source>
        <dbReference type="EMBL" id="EYU18046.1"/>
    </source>
</evidence>
<dbReference type="GO" id="GO:0009505">
    <property type="term" value="C:plant-type cell wall"/>
    <property type="evidence" value="ECO:0000318"/>
    <property type="project" value="GO_Central"/>
</dbReference>
<dbReference type="GO" id="GO:0004857">
    <property type="term" value="F:enzyme inhibitor activity"/>
    <property type="evidence" value="ECO:0000318"/>
    <property type="project" value="GO_Central"/>
</dbReference>
<dbReference type="CDD" id="cd14859">
    <property type="entry name" value="PMEI_like"/>
    <property type="match status" value="1"/>
</dbReference>
<evidence type="ECO:0000259" key="5">
    <source>
        <dbReference type="SMART" id="SM00856"/>
    </source>
</evidence>
<dbReference type="SMART" id="SM00856">
    <property type="entry name" value="PMEI"/>
    <property type="match status" value="1"/>
</dbReference>
<gene>
    <name evidence="6" type="ORF">MIMGU_mgv1a024177mg</name>
</gene>
<evidence type="ECO:0000256" key="1">
    <source>
        <dbReference type="ARBA" id="ARBA00022729"/>
    </source>
</evidence>
<dbReference type="AlphaFoldDB" id="A0A022PQP4"/>
<organism evidence="6 7">
    <name type="scientific">Erythranthe guttata</name>
    <name type="common">Yellow monkey flower</name>
    <name type="synonym">Mimulus guttatus</name>
    <dbReference type="NCBI Taxonomy" id="4155"/>
    <lineage>
        <taxon>Eukaryota</taxon>
        <taxon>Viridiplantae</taxon>
        <taxon>Streptophyta</taxon>
        <taxon>Embryophyta</taxon>
        <taxon>Tracheophyta</taxon>
        <taxon>Spermatophyta</taxon>
        <taxon>Magnoliopsida</taxon>
        <taxon>eudicotyledons</taxon>
        <taxon>Gunneridae</taxon>
        <taxon>Pentapetalae</taxon>
        <taxon>asterids</taxon>
        <taxon>lamiids</taxon>
        <taxon>Lamiales</taxon>
        <taxon>Phrymaceae</taxon>
        <taxon>Erythranthe</taxon>
    </lineage>
</organism>
<keyword evidence="1 4" id="KW-0732">Signal</keyword>
<dbReference type="SUPFAM" id="SSF101148">
    <property type="entry name" value="Plant invertase/pectin methylesterase inhibitor"/>
    <property type="match status" value="1"/>
</dbReference>
<dbReference type="KEGG" id="egt:105950083"/>
<evidence type="ECO:0000313" key="7">
    <source>
        <dbReference type="Proteomes" id="UP000030748"/>
    </source>
</evidence>
<sequence length="179" mass="19582">MGFSLFLFLFIFFTSLFNPILSSSSSDLIQQTCKNTQYYELCVSSLKSDSSSSKADSAKGLALIMVRVGMANASATNSYLSSKIPSVANGSSMKKAMKECSEKYASANDALVNSYQDLSAEIYDYAYMHVMAAADYPNACRNVFKRYPGLIYPAGIALREDGFKHICDVVLGIIDTLGW</sequence>
<feature type="domain" description="Pectinesterase inhibitor" evidence="5">
    <location>
        <begin position="24"/>
        <end position="173"/>
    </location>
</feature>
<comment type="similarity">
    <text evidence="3">Belongs to the PMEI family.</text>
</comment>
<dbReference type="eggNOG" id="ENOG502RXIR">
    <property type="taxonomic scope" value="Eukaryota"/>
</dbReference>
<evidence type="ECO:0000256" key="3">
    <source>
        <dbReference type="ARBA" id="ARBA00038471"/>
    </source>
</evidence>
<reference evidence="6 7" key="1">
    <citation type="journal article" date="2013" name="Proc. Natl. Acad. Sci. U.S.A.">
        <title>Fine-scale variation in meiotic recombination in Mimulus inferred from population shotgun sequencing.</title>
        <authorList>
            <person name="Hellsten U."/>
            <person name="Wright K.M."/>
            <person name="Jenkins J."/>
            <person name="Shu S."/>
            <person name="Yuan Y."/>
            <person name="Wessler S.R."/>
            <person name="Schmutz J."/>
            <person name="Willis J.H."/>
            <person name="Rokhsar D.S."/>
        </authorList>
    </citation>
    <scope>NUCLEOTIDE SEQUENCE [LARGE SCALE GENOMIC DNA]</scope>
    <source>
        <strain evidence="7">cv. DUN x IM62</strain>
    </source>
</reference>
<dbReference type="PhylomeDB" id="A0A022PQP4"/>
<dbReference type="EMBL" id="KI632341">
    <property type="protein sequence ID" value="EYU18046.1"/>
    <property type="molecule type" value="Genomic_DNA"/>
</dbReference>
<accession>A0A022PQP4</accession>
<feature type="chain" id="PRO_5001506222" description="Pectinesterase inhibitor domain-containing protein" evidence="4">
    <location>
        <begin position="23"/>
        <end position="179"/>
    </location>
</feature>
<keyword evidence="2" id="KW-1015">Disulfide bond</keyword>
<dbReference type="Gene3D" id="1.20.140.40">
    <property type="entry name" value="Invertase/pectin methylesterase inhibitor family protein"/>
    <property type="match status" value="1"/>
</dbReference>
<dbReference type="GO" id="GO:0009827">
    <property type="term" value="P:plant-type cell wall modification"/>
    <property type="evidence" value="ECO:0000318"/>
    <property type="project" value="GO_Central"/>
</dbReference>
<dbReference type="GO" id="GO:0048281">
    <property type="term" value="P:inflorescence morphogenesis"/>
    <property type="evidence" value="ECO:0000318"/>
    <property type="project" value="GO_Central"/>
</dbReference>